<feature type="chain" id="PRO_5009942263" description="Beta-lactamase class A" evidence="1">
    <location>
        <begin position="26"/>
        <end position="313"/>
    </location>
</feature>
<dbReference type="Proteomes" id="UP000186218">
    <property type="component" value="Unassembled WGS sequence"/>
</dbReference>
<evidence type="ECO:0008006" key="4">
    <source>
        <dbReference type="Google" id="ProtNLM"/>
    </source>
</evidence>
<dbReference type="AlphaFoldDB" id="A0A1N7GYL2"/>
<dbReference type="InterPro" id="IPR000871">
    <property type="entry name" value="Beta-lactam_class-A"/>
</dbReference>
<sequence length="313" mass="33341">MKFRTRAVAALAAGAAVATVTGAVAAPADAARSGLAGRVDRATAQATARGAHVQIAFLDRVTRQYVDNGAVAHTGAETASVVKVFIADDLLYRQSRKQLTLSRDENARLGLMLRSSDDAAATYFWDRYGRSSLVDHVVARYRLADTRPPSDGEWWDTRTSAADLVGYYDKLMGGQGGVFGSARQTILTNLRASTSTGTDGYNQRFGVPHALPRVPVKGVKQGWMIAHSGDWVHNSTAIVDPDGRYAIAVLTTESASAGDEHTRQTIDDVVHTLFPRGYVQDDTPFAIPAIPGLPTVQGLINAGTNVVAHGAPN</sequence>
<dbReference type="GO" id="GO:0030655">
    <property type="term" value="P:beta-lactam antibiotic catabolic process"/>
    <property type="evidence" value="ECO:0007669"/>
    <property type="project" value="InterPro"/>
</dbReference>
<organism evidence="2 3">
    <name type="scientific">Williamsia sterculiae</name>
    <dbReference type="NCBI Taxonomy" id="1344003"/>
    <lineage>
        <taxon>Bacteria</taxon>
        <taxon>Bacillati</taxon>
        <taxon>Actinomycetota</taxon>
        <taxon>Actinomycetes</taxon>
        <taxon>Mycobacteriales</taxon>
        <taxon>Nocardiaceae</taxon>
        <taxon>Williamsia</taxon>
    </lineage>
</organism>
<dbReference type="PANTHER" id="PTHR35333">
    <property type="entry name" value="BETA-LACTAMASE"/>
    <property type="match status" value="1"/>
</dbReference>
<dbReference type="GO" id="GO:0046677">
    <property type="term" value="P:response to antibiotic"/>
    <property type="evidence" value="ECO:0007669"/>
    <property type="project" value="InterPro"/>
</dbReference>
<evidence type="ECO:0000313" key="3">
    <source>
        <dbReference type="Proteomes" id="UP000186218"/>
    </source>
</evidence>
<dbReference type="RefSeq" id="WP_159441875.1">
    <property type="nucleotide sequence ID" value="NZ_FTNT01000010.1"/>
</dbReference>
<evidence type="ECO:0000256" key="1">
    <source>
        <dbReference type="SAM" id="SignalP"/>
    </source>
</evidence>
<feature type="signal peptide" evidence="1">
    <location>
        <begin position="1"/>
        <end position="25"/>
    </location>
</feature>
<proteinExistence type="predicted"/>
<name>A0A1N7GYL2_9NOCA</name>
<gene>
    <name evidence="2" type="ORF">SAMN05445060_3280</name>
</gene>
<dbReference type="PANTHER" id="PTHR35333:SF3">
    <property type="entry name" value="BETA-LACTAMASE-TYPE TRANSPEPTIDASE FOLD CONTAINING PROTEIN"/>
    <property type="match status" value="1"/>
</dbReference>
<dbReference type="SUPFAM" id="SSF56601">
    <property type="entry name" value="beta-lactamase/transpeptidase-like"/>
    <property type="match status" value="1"/>
</dbReference>
<protein>
    <recommendedName>
        <fullName evidence="4">Beta-lactamase class A</fullName>
    </recommendedName>
</protein>
<dbReference type="Gene3D" id="3.40.710.10">
    <property type="entry name" value="DD-peptidase/beta-lactamase superfamily"/>
    <property type="match status" value="1"/>
</dbReference>
<dbReference type="InterPro" id="IPR012338">
    <property type="entry name" value="Beta-lactam/transpept-like"/>
</dbReference>
<dbReference type="STRING" id="1344003.SAMN05445060_3280"/>
<keyword evidence="1" id="KW-0732">Signal</keyword>
<dbReference type="OrthoDB" id="4981298at2"/>
<dbReference type="EMBL" id="FTNT01000010">
    <property type="protein sequence ID" value="SIS17538.1"/>
    <property type="molecule type" value="Genomic_DNA"/>
</dbReference>
<reference evidence="2 3" key="1">
    <citation type="submission" date="2017-01" db="EMBL/GenBank/DDBJ databases">
        <authorList>
            <person name="Mah S.A."/>
            <person name="Swanson W.J."/>
            <person name="Moy G.W."/>
            <person name="Vacquier V.D."/>
        </authorList>
    </citation>
    <scope>NUCLEOTIDE SEQUENCE [LARGE SCALE GENOMIC DNA]</scope>
    <source>
        <strain evidence="2 3">CPCC 203464</strain>
    </source>
</reference>
<dbReference type="GO" id="GO:0008800">
    <property type="term" value="F:beta-lactamase activity"/>
    <property type="evidence" value="ECO:0007669"/>
    <property type="project" value="InterPro"/>
</dbReference>
<accession>A0A1N7GYL2</accession>
<keyword evidence="3" id="KW-1185">Reference proteome</keyword>
<evidence type="ECO:0000313" key="2">
    <source>
        <dbReference type="EMBL" id="SIS17538.1"/>
    </source>
</evidence>